<dbReference type="KEGG" id="mbr:MONBRDRAFT_33433"/>
<dbReference type="InterPro" id="IPR005835">
    <property type="entry name" value="NTP_transferase_dom"/>
</dbReference>
<dbReference type="Gene3D" id="2.160.10.10">
    <property type="entry name" value="Hexapeptide repeat proteins"/>
    <property type="match status" value="1"/>
</dbReference>
<dbReference type="SUPFAM" id="SSF51161">
    <property type="entry name" value="Trimeric LpxA-like enzymes"/>
    <property type="match status" value="1"/>
</dbReference>
<evidence type="ECO:0000256" key="2">
    <source>
        <dbReference type="SAM" id="MobiDB-lite"/>
    </source>
</evidence>
<dbReference type="AlphaFoldDB" id="A9V5D1"/>
<dbReference type="GO" id="GO:0005737">
    <property type="term" value="C:cytoplasm"/>
    <property type="evidence" value="ECO:0000318"/>
    <property type="project" value="GO_Central"/>
</dbReference>
<protein>
    <recommendedName>
        <fullName evidence="7">Nucleotidyl transferase domain-containing protein</fullName>
    </recommendedName>
</protein>
<feature type="compositionally biased region" description="Low complexity" evidence="2">
    <location>
        <begin position="1"/>
        <end position="16"/>
    </location>
</feature>
<dbReference type="CDD" id="cd06428">
    <property type="entry name" value="M1P_guanylylT_A_like_N"/>
    <property type="match status" value="1"/>
</dbReference>
<dbReference type="InParanoid" id="A9V5D1"/>
<dbReference type="Proteomes" id="UP000001357">
    <property type="component" value="Unassembled WGS sequence"/>
</dbReference>
<dbReference type="InterPro" id="IPR011004">
    <property type="entry name" value="Trimer_LpxA-like_sf"/>
</dbReference>
<dbReference type="InterPro" id="IPR050486">
    <property type="entry name" value="Mannose-1P_guanyltransferase"/>
</dbReference>
<dbReference type="RefSeq" id="XP_001747966.1">
    <property type="nucleotide sequence ID" value="XM_001747914.1"/>
</dbReference>
<dbReference type="PANTHER" id="PTHR22572">
    <property type="entry name" value="SUGAR-1-PHOSPHATE GUANYL TRANSFERASE"/>
    <property type="match status" value="1"/>
</dbReference>
<dbReference type="Pfam" id="PF00483">
    <property type="entry name" value="NTP_transferase"/>
    <property type="match status" value="1"/>
</dbReference>
<evidence type="ECO:0000256" key="1">
    <source>
        <dbReference type="ARBA" id="ARBA00007274"/>
    </source>
</evidence>
<feature type="domain" description="Nucleotidyl transferase" evidence="3">
    <location>
        <begin position="59"/>
        <end position="308"/>
    </location>
</feature>
<proteinExistence type="inferred from homology"/>
<dbReference type="InterPro" id="IPR056729">
    <property type="entry name" value="GMPPB_C"/>
</dbReference>
<feature type="region of interest" description="Disordered" evidence="2">
    <location>
        <begin position="1"/>
        <end position="37"/>
    </location>
</feature>
<accession>A9V5D1</accession>
<evidence type="ECO:0000313" key="6">
    <source>
        <dbReference type="Proteomes" id="UP000001357"/>
    </source>
</evidence>
<dbReference type="FunCoup" id="A9V5D1">
    <property type="interactions" value="322"/>
</dbReference>
<dbReference type="SUPFAM" id="SSF53448">
    <property type="entry name" value="Nucleotide-diphospho-sugar transferases"/>
    <property type="match status" value="1"/>
</dbReference>
<feature type="domain" description="Mannose-1-phosphate guanyltransferase C-terminal" evidence="4">
    <location>
        <begin position="328"/>
        <end position="465"/>
    </location>
</feature>
<dbReference type="eggNOG" id="KOG1460">
    <property type="taxonomic scope" value="Eukaryota"/>
</dbReference>
<evidence type="ECO:0000313" key="5">
    <source>
        <dbReference type="EMBL" id="EDQ87353.1"/>
    </source>
</evidence>
<evidence type="ECO:0008006" key="7">
    <source>
        <dbReference type="Google" id="ProtNLM"/>
    </source>
</evidence>
<dbReference type="GeneID" id="5893101"/>
<sequence length="466" mass="50894">MDTSPYKSSTPPSSSTNLDAVMGTTPSGAKTHSRKRSISVKMGEDTADLQSKHSFQKIKTVILVGGVMQGTPFRPLSFKCPVPLLPIANQPSIMHIMSKAAAVKGMAEILIIGGYQEADFASFIRDAERELGLPVRYLQEYTQLGTAGGMYHFRDLVRRGNPDAVFVVHGNVCSDVDFNELLTFHSCVGDGLHTTMLTVKAREDQAKQYGCVVADKAFSVVHYVEKPSSFVSEHINTGIYVMSTAVFDTIKSIFRSTADGIQERIMFETDVVPRLVNNGHLFAFPSTAFWSQVKTAGSAVYANRHYLEQYARHEPERLARSSEEGFKVVGNVVVDPSASVHPSAKLGPNVSVGPNVKIHAGARVKDTILLDSVEMAEQSCAFNSVIGWNSTLGRWARVEGLPVTADPNDPSTHISQPPIFNTDGKLEPSIAVLGEEVEVGDEILIQHCLVLPHKQLTESRKNEIIL</sequence>
<dbReference type="STRING" id="81824.A9V5D1"/>
<reference evidence="5 6" key="1">
    <citation type="journal article" date="2008" name="Nature">
        <title>The genome of the choanoflagellate Monosiga brevicollis and the origin of metazoans.</title>
        <authorList>
            <consortium name="JGI Sequencing"/>
            <person name="King N."/>
            <person name="Westbrook M.J."/>
            <person name="Young S.L."/>
            <person name="Kuo A."/>
            <person name="Abedin M."/>
            <person name="Chapman J."/>
            <person name="Fairclough S."/>
            <person name="Hellsten U."/>
            <person name="Isogai Y."/>
            <person name="Letunic I."/>
            <person name="Marr M."/>
            <person name="Pincus D."/>
            <person name="Putnam N."/>
            <person name="Rokas A."/>
            <person name="Wright K.J."/>
            <person name="Zuzow R."/>
            <person name="Dirks W."/>
            <person name="Good M."/>
            <person name="Goodstein D."/>
            <person name="Lemons D."/>
            <person name="Li W."/>
            <person name="Lyons J.B."/>
            <person name="Morris A."/>
            <person name="Nichols S."/>
            <person name="Richter D.J."/>
            <person name="Salamov A."/>
            <person name="Bork P."/>
            <person name="Lim W.A."/>
            <person name="Manning G."/>
            <person name="Miller W.T."/>
            <person name="McGinnis W."/>
            <person name="Shapiro H."/>
            <person name="Tjian R."/>
            <person name="Grigoriev I.V."/>
            <person name="Rokhsar D."/>
        </authorList>
    </citation>
    <scope>NUCLEOTIDE SEQUENCE [LARGE SCALE GENOMIC DNA]</scope>
    <source>
        <strain evidence="6">MX1 / ATCC 50154</strain>
    </source>
</reference>
<dbReference type="Gene3D" id="3.90.550.10">
    <property type="entry name" value="Spore Coat Polysaccharide Biosynthesis Protein SpsA, Chain A"/>
    <property type="match status" value="1"/>
</dbReference>
<evidence type="ECO:0000259" key="3">
    <source>
        <dbReference type="Pfam" id="PF00483"/>
    </source>
</evidence>
<name>A9V5D1_MONBE</name>
<organism evidence="5 6">
    <name type="scientific">Monosiga brevicollis</name>
    <name type="common">Choanoflagellate</name>
    <dbReference type="NCBI Taxonomy" id="81824"/>
    <lineage>
        <taxon>Eukaryota</taxon>
        <taxon>Choanoflagellata</taxon>
        <taxon>Craspedida</taxon>
        <taxon>Salpingoecidae</taxon>
        <taxon>Monosiga</taxon>
    </lineage>
</organism>
<evidence type="ECO:0000259" key="4">
    <source>
        <dbReference type="Pfam" id="PF25087"/>
    </source>
</evidence>
<dbReference type="Pfam" id="PF25087">
    <property type="entry name" value="GMPPB_C"/>
    <property type="match status" value="1"/>
</dbReference>
<keyword evidence="6" id="KW-1185">Reference proteome</keyword>
<gene>
    <name evidence="5" type="ORF">MONBRDRAFT_33433</name>
</gene>
<dbReference type="InterPro" id="IPR029044">
    <property type="entry name" value="Nucleotide-diphossugar_trans"/>
</dbReference>
<dbReference type="EMBL" id="CH991560">
    <property type="protein sequence ID" value="EDQ87353.1"/>
    <property type="molecule type" value="Genomic_DNA"/>
</dbReference>
<comment type="similarity">
    <text evidence="1">Belongs to the transferase hexapeptide repeat family.</text>
</comment>